<evidence type="ECO:0000256" key="12">
    <source>
        <dbReference type="SAM" id="Phobius"/>
    </source>
</evidence>
<evidence type="ECO:0000313" key="15">
    <source>
        <dbReference type="Proteomes" id="UP001497457"/>
    </source>
</evidence>
<evidence type="ECO:0000256" key="10">
    <source>
        <dbReference type="ARBA" id="ARBA00023170"/>
    </source>
</evidence>
<dbReference type="AlphaFoldDB" id="A0ABC8VCA7"/>
<dbReference type="SUPFAM" id="SSF52058">
    <property type="entry name" value="L domain-like"/>
    <property type="match status" value="1"/>
</dbReference>
<dbReference type="EMBL" id="OZ075111">
    <property type="protein sequence ID" value="CAL4887870.1"/>
    <property type="molecule type" value="Genomic_DNA"/>
</dbReference>
<dbReference type="SMART" id="SM00369">
    <property type="entry name" value="LRR_TYP"/>
    <property type="match status" value="4"/>
</dbReference>
<evidence type="ECO:0000256" key="9">
    <source>
        <dbReference type="ARBA" id="ARBA00023136"/>
    </source>
</evidence>
<keyword evidence="3" id="KW-1003">Cell membrane</keyword>
<dbReference type="InterPro" id="IPR032675">
    <property type="entry name" value="LRR_dom_sf"/>
</dbReference>
<dbReference type="PANTHER" id="PTHR48052">
    <property type="entry name" value="UNNAMED PRODUCT"/>
    <property type="match status" value="1"/>
</dbReference>
<organism evidence="14 15">
    <name type="scientific">Urochloa decumbens</name>
    <dbReference type="NCBI Taxonomy" id="240449"/>
    <lineage>
        <taxon>Eukaryota</taxon>
        <taxon>Viridiplantae</taxon>
        <taxon>Streptophyta</taxon>
        <taxon>Embryophyta</taxon>
        <taxon>Tracheophyta</taxon>
        <taxon>Spermatophyta</taxon>
        <taxon>Magnoliopsida</taxon>
        <taxon>Liliopsida</taxon>
        <taxon>Poales</taxon>
        <taxon>Poaceae</taxon>
        <taxon>PACMAD clade</taxon>
        <taxon>Panicoideae</taxon>
        <taxon>Panicodae</taxon>
        <taxon>Paniceae</taxon>
        <taxon>Melinidinae</taxon>
        <taxon>Urochloa</taxon>
    </lineage>
</organism>
<reference evidence="15" key="1">
    <citation type="submission" date="2024-06" db="EMBL/GenBank/DDBJ databases">
        <authorList>
            <person name="Ryan C."/>
        </authorList>
    </citation>
    <scope>NUCLEOTIDE SEQUENCE [LARGE SCALE GENOMIC DNA]</scope>
</reference>
<evidence type="ECO:0000256" key="2">
    <source>
        <dbReference type="ARBA" id="ARBA00009592"/>
    </source>
</evidence>
<keyword evidence="9 12" id="KW-0472">Membrane</keyword>
<reference evidence="14 15" key="2">
    <citation type="submission" date="2024-10" db="EMBL/GenBank/DDBJ databases">
        <authorList>
            <person name="Ryan C."/>
        </authorList>
    </citation>
    <scope>NUCLEOTIDE SEQUENCE [LARGE SCALE GENOMIC DNA]</scope>
</reference>
<dbReference type="InterPro" id="IPR013210">
    <property type="entry name" value="LRR_N_plant-typ"/>
</dbReference>
<evidence type="ECO:0000259" key="13">
    <source>
        <dbReference type="Pfam" id="PF08263"/>
    </source>
</evidence>
<evidence type="ECO:0000313" key="14">
    <source>
        <dbReference type="EMBL" id="CAL4887870.1"/>
    </source>
</evidence>
<name>A0ABC8VCA7_9POAL</name>
<sequence length="445" mass="48704">MAGLLRNLHQHFSVIVHVFLMLLFALPSLTVCAININNPSFTKKSFVDRQALLSFKSQIDDPLGALATWHNDSANFCNWQGITCSKKHANRVIALDLHSKGLVGQIPLSIANLSFLTTIHLSDNHLHSAIPYEIGGLNRLRKLNLSSYSLVAAGKMVPLFAIARYLKPWAWANRFEGPIPASLVNASSLEVLDLGVNSFHGLVPKLGTLAMLKELDIGMNHLEEQDWSSLSSLTNCSNLAKLILDDNKFKGSLPESVGNFTINMNWLWLSKNNFSGIIPSSIGNLKNLTLLYAYQNQLTGSIPSTIGNLHKLGSLSLARNKLTGVIPNSIGNLHQVEELYLDNNELEGQIPSTLEGCKNLPILNLSSNCLNGNIPAELFRLSSLSRGLDLSHNLFSGSIPSQVGTWESYQSWAVISFGKPTIRKSSIFPRTMCAFAIPAIGSELP</sequence>
<accession>A0ABC8VCA7</accession>
<gene>
    <name evidence="14" type="ORF">URODEC1_LOCUS1976</name>
</gene>
<dbReference type="Proteomes" id="UP001497457">
    <property type="component" value="Chromosome 1b"/>
</dbReference>
<dbReference type="InterPro" id="IPR001611">
    <property type="entry name" value="Leu-rich_rpt"/>
</dbReference>
<dbReference type="PANTHER" id="PTHR48052:SF66">
    <property type="entry name" value="OS02G0610000 PROTEIN"/>
    <property type="match status" value="1"/>
</dbReference>
<keyword evidence="7" id="KW-0677">Repeat</keyword>
<keyword evidence="8 12" id="KW-1133">Transmembrane helix</keyword>
<evidence type="ECO:0000256" key="7">
    <source>
        <dbReference type="ARBA" id="ARBA00022737"/>
    </source>
</evidence>
<feature type="domain" description="Leucine-rich repeat-containing N-terminal plant-type" evidence="13">
    <location>
        <begin position="48"/>
        <end position="85"/>
    </location>
</feature>
<dbReference type="Pfam" id="PF00560">
    <property type="entry name" value="LRR_1"/>
    <property type="match status" value="3"/>
</dbReference>
<keyword evidence="5 12" id="KW-0812">Transmembrane</keyword>
<keyword evidence="4" id="KW-0433">Leucine-rich repeat</keyword>
<evidence type="ECO:0000256" key="4">
    <source>
        <dbReference type="ARBA" id="ARBA00022614"/>
    </source>
</evidence>
<keyword evidence="10" id="KW-0675">Receptor</keyword>
<comment type="similarity">
    <text evidence="2">Belongs to the RLP family.</text>
</comment>
<comment type="subcellular location">
    <subcellularLocation>
        <location evidence="1">Cell membrane</location>
        <topology evidence="1">Single-pass type I membrane protein</topology>
    </subcellularLocation>
</comment>
<proteinExistence type="inferred from homology"/>
<protein>
    <recommendedName>
        <fullName evidence="13">Leucine-rich repeat-containing N-terminal plant-type domain-containing protein</fullName>
    </recommendedName>
</protein>
<keyword evidence="15" id="KW-1185">Reference proteome</keyword>
<dbReference type="InterPro" id="IPR003591">
    <property type="entry name" value="Leu-rich_rpt_typical-subtyp"/>
</dbReference>
<evidence type="ECO:0000256" key="5">
    <source>
        <dbReference type="ARBA" id="ARBA00022692"/>
    </source>
</evidence>
<evidence type="ECO:0000256" key="8">
    <source>
        <dbReference type="ARBA" id="ARBA00022989"/>
    </source>
</evidence>
<evidence type="ECO:0000256" key="3">
    <source>
        <dbReference type="ARBA" id="ARBA00022475"/>
    </source>
</evidence>
<dbReference type="Pfam" id="PF08263">
    <property type="entry name" value="LRRNT_2"/>
    <property type="match status" value="1"/>
</dbReference>
<dbReference type="Pfam" id="PF13855">
    <property type="entry name" value="LRR_8"/>
    <property type="match status" value="1"/>
</dbReference>
<evidence type="ECO:0000256" key="1">
    <source>
        <dbReference type="ARBA" id="ARBA00004251"/>
    </source>
</evidence>
<dbReference type="FunFam" id="3.80.10.10:FF:000041">
    <property type="entry name" value="LRR receptor-like serine/threonine-protein kinase ERECTA"/>
    <property type="match status" value="2"/>
</dbReference>
<keyword evidence="6" id="KW-0732">Signal</keyword>
<keyword evidence="11" id="KW-0325">Glycoprotein</keyword>
<evidence type="ECO:0000256" key="11">
    <source>
        <dbReference type="ARBA" id="ARBA00023180"/>
    </source>
</evidence>
<evidence type="ECO:0000256" key="6">
    <source>
        <dbReference type="ARBA" id="ARBA00022729"/>
    </source>
</evidence>
<dbReference type="Gene3D" id="3.80.10.10">
    <property type="entry name" value="Ribonuclease Inhibitor"/>
    <property type="match status" value="2"/>
</dbReference>
<feature type="transmembrane region" description="Helical" evidence="12">
    <location>
        <begin position="12"/>
        <end position="36"/>
    </location>
</feature>
<dbReference type="GO" id="GO:0005886">
    <property type="term" value="C:plasma membrane"/>
    <property type="evidence" value="ECO:0007669"/>
    <property type="project" value="UniProtKB-SubCell"/>
</dbReference>
<dbReference type="FunFam" id="3.80.10.10:FF:000275">
    <property type="entry name" value="Leucine-rich repeat receptor-like protein kinase"/>
    <property type="match status" value="1"/>
</dbReference>